<accession>A0ABT5KN33</accession>
<dbReference type="EMBL" id="JAQQXS010000003">
    <property type="protein sequence ID" value="MDC8784337.1"/>
    <property type="molecule type" value="Genomic_DNA"/>
</dbReference>
<keyword evidence="3" id="KW-1185">Reference proteome</keyword>
<protein>
    <recommendedName>
        <fullName evidence="4">Chemotaxis protein CheC</fullName>
    </recommendedName>
</protein>
<proteinExistence type="predicted"/>
<gene>
    <name evidence="2" type="ORF">PRZ01_03905</name>
</gene>
<reference evidence="2 3" key="1">
    <citation type="submission" date="2022-10" db="EMBL/GenBank/DDBJ databases">
        <title>paucibacter sp. hw8 Genome sequencing.</title>
        <authorList>
            <person name="Park S."/>
        </authorList>
    </citation>
    <scope>NUCLEOTIDE SEQUENCE [LARGE SCALE GENOMIC DNA]</scope>
    <source>
        <strain evidence="3">hw8</strain>
    </source>
</reference>
<dbReference type="Gene3D" id="3.40.1550.10">
    <property type="entry name" value="CheC-like"/>
    <property type="match status" value="1"/>
</dbReference>
<name>A0ABT5KN33_9BURK</name>
<evidence type="ECO:0000256" key="1">
    <source>
        <dbReference type="ARBA" id="ARBA00022500"/>
    </source>
</evidence>
<dbReference type="SUPFAM" id="SSF103039">
    <property type="entry name" value="CheC-like"/>
    <property type="match status" value="1"/>
</dbReference>
<dbReference type="RefSeq" id="WP_273595457.1">
    <property type="nucleotide sequence ID" value="NZ_JAQQXS010000003.1"/>
</dbReference>
<organism evidence="2 3">
    <name type="scientific">Roseateles koreensis</name>
    <dbReference type="NCBI Taxonomy" id="2987526"/>
    <lineage>
        <taxon>Bacteria</taxon>
        <taxon>Pseudomonadati</taxon>
        <taxon>Pseudomonadota</taxon>
        <taxon>Betaproteobacteria</taxon>
        <taxon>Burkholderiales</taxon>
        <taxon>Sphaerotilaceae</taxon>
        <taxon>Roseateles</taxon>
    </lineage>
</organism>
<sequence length="222" mass="24238">MRTKLNELERDALAEAFNLAVGEAAASFGGIVNEEIQVTVPEVEILSREILVRRLVDLPSTHNVSPKLCSISQAFHSPDIQLSTEALLLFPERSGLDIVRRMLGDTGSTVEQVSELEQDALGEVGNIIINSCMSSLTLIFRTEMIGTLPTVDRVSPQDLFRNLAPDHVMLVAHIGMSMSSQDVTGYVLFMMDLPSLTNVIQLVQRFFGLPDEPGSAPNEGDS</sequence>
<evidence type="ECO:0008006" key="4">
    <source>
        <dbReference type="Google" id="ProtNLM"/>
    </source>
</evidence>
<dbReference type="InterPro" id="IPR028976">
    <property type="entry name" value="CheC-like_sf"/>
</dbReference>
<evidence type="ECO:0000313" key="3">
    <source>
        <dbReference type="Proteomes" id="UP001219862"/>
    </source>
</evidence>
<keyword evidence="1" id="KW-0145">Chemotaxis</keyword>
<evidence type="ECO:0000313" key="2">
    <source>
        <dbReference type="EMBL" id="MDC8784337.1"/>
    </source>
</evidence>
<dbReference type="Proteomes" id="UP001219862">
    <property type="component" value="Unassembled WGS sequence"/>
</dbReference>
<dbReference type="CDD" id="cd17910">
    <property type="entry name" value="CheC_ClassII"/>
    <property type="match status" value="1"/>
</dbReference>
<comment type="caution">
    <text evidence="2">The sequence shown here is derived from an EMBL/GenBank/DDBJ whole genome shotgun (WGS) entry which is preliminary data.</text>
</comment>